<protein>
    <recommendedName>
        <fullName evidence="2">Type 4 fimbrial biogenesis protein PilX N-terminal domain-containing protein</fullName>
    </recommendedName>
</protein>
<accession>A0A2P5TP64</accession>
<dbReference type="OrthoDB" id="6017064at2"/>
<evidence type="ECO:0000313" key="4">
    <source>
        <dbReference type="Proteomes" id="UP000242231"/>
    </source>
</evidence>
<evidence type="ECO:0000313" key="3">
    <source>
        <dbReference type="EMBL" id="PPL17369.1"/>
    </source>
</evidence>
<organism evidence="3 4">
    <name type="scientific">Oceanisphaera arctica</name>
    <dbReference type="NCBI Taxonomy" id="641510"/>
    <lineage>
        <taxon>Bacteria</taxon>
        <taxon>Pseudomonadati</taxon>
        <taxon>Pseudomonadota</taxon>
        <taxon>Gammaproteobacteria</taxon>
        <taxon>Aeromonadales</taxon>
        <taxon>Aeromonadaceae</taxon>
        <taxon>Oceanisphaera</taxon>
    </lineage>
</organism>
<sequence length="384" mass="39494">MNRENGFTTLTITLMLVSILVSVSVFIGKALVSEKRIALNEIEYRVAYAAAEKGVAEAIAWIKVDSTASGASGTVNSSAAQASYSVTMTPNATTSGVTDILSVATLPGGGQARISMQVAERGILNPDNSGPAAPMMINGTAPLSGNITIVANPNGSGKGVPVSVWSKDTVDIGGNAKTCGMEEYKENGCTTKNAYSYNQGSTPVIGTDIVANDPGFPSDMFDYVFGEPDSAAAWEHIHAKATAIVSSCTDPLLTGGAGFFIVEGSSGTCTFGTVGSPTSPVILLVKDANVVMNGGSVFHGLLFSYDSDPDSEPDYTLSAAGGATVYGSLLANHNGVKLTGGTFKFIYDEGIICDLSGCVNSSLGTGSSNPFISIDIIPGSWKDW</sequence>
<keyword evidence="1" id="KW-0472">Membrane</keyword>
<gene>
    <name evidence="3" type="ORF">UN63_04865</name>
</gene>
<dbReference type="AlphaFoldDB" id="A0A2P5TP64"/>
<reference evidence="4" key="1">
    <citation type="submission" date="2016-11" db="EMBL/GenBank/DDBJ databases">
        <authorList>
            <person name="Sisinthy S."/>
            <person name="Ara S."/>
            <person name="Gundlapally S.R."/>
        </authorList>
    </citation>
    <scope>NUCLEOTIDE SEQUENCE [LARGE SCALE GENOMIC DNA]</scope>
    <source>
        <strain evidence="4">V1-41</strain>
    </source>
</reference>
<evidence type="ECO:0000259" key="2">
    <source>
        <dbReference type="Pfam" id="PF14341"/>
    </source>
</evidence>
<dbReference type="Pfam" id="PF14341">
    <property type="entry name" value="PilX_N"/>
    <property type="match status" value="1"/>
</dbReference>
<keyword evidence="1" id="KW-1133">Transmembrane helix</keyword>
<keyword evidence="1" id="KW-0812">Transmembrane</keyword>
<dbReference type="Proteomes" id="UP000242231">
    <property type="component" value="Unassembled WGS sequence"/>
</dbReference>
<keyword evidence="4" id="KW-1185">Reference proteome</keyword>
<dbReference type="RefSeq" id="WP_104485662.1">
    <property type="nucleotide sequence ID" value="NZ_BMYB01000003.1"/>
</dbReference>
<feature type="transmembrane region" description="Helical" evidence="1">
    <location>
        <begin position="6"/>
        <end position="27"/>
    </location>
</feature>
<feature type="domain" description="Type 4 fimbrial biogenesis protein PilX N-terminal" evidence="2">
    <location>
        <begin position="6"/>
        <end position="55"/>
    </location>
</feature>
<evidence type="ECO:0000256" key="1">
    <source>
        <dbReference type="SAM" id="Phobius"/>
    </source>
</evidence>
<name>A0A2P5TP64_9GAMM</name>
<dbReference type="InterPro" id="IPR025746">
    <property type="entry name" value="PilX_N_dom"/>
</dbReference>
<proteinExistence type="predicted"/>
<comment type="caution">
    <text evidence="3">The sequence shown here is derived from an EMBL/GenBank/DDBJ whole genome shotgun (WGS) entry which is preliminary data.</text>
</comment>
<dbReference type="EMBL" id="MPZM01000007">
    <property type="protein sequence ID" value="PPL17369.1"/>
    <property type="molecule type" value="Genomic_DNA"/>
</dbReference>